<dbReference type="InterPro" id="IPR015424">
    <property type="entry name" value="PyrdxlP-dep_Trfase"/>
</dbReference>
<protein>
    <submittedName>
        <fullName evidence="2">Valine--pyruvate aminotransferase</fullName>
    </submittedName>
</protein>
<dbReference type="EMBL" id="JASWJB010000021">
    <property type="protein sequence ID" value="KAK2612050.1"/>
    <property type="molecule type" value="Genomic_DNA"/>
</dbReference>
<keyword evidence="2" id="KW-0808">Transferase</keyword>
<keyword evidence="2" id="KW-0032">Aminotransferase</keyword>
<gene>
    <name evidence="2" type="primary">YEY2_1</name>
    <name evidence="2" type="ORF">QQS21_001899</name>
</gene>
<dbReference type="PANTHER" id="PTHR42858">
    <property type="entry name" value="AMINOTRANSFERASE"/>
    <property type="match status" value="1"/>
</dbReference>
<dbReference type="AlphaFoldDB" id="A0AAJ0CYY4"/>
<dbReference type="SUPFAM" id="SSF53383">
    <property type="entry name" value="PLP-dependent transferases"/>
    <property type="match status" value="1"/>
</dbReference>
<name>A0AAJ0CYY4_9HYPO</name>
<dbReference type="GO" id="GO:0030170">
    <property type="term" value="F:pyridoxal phosphate binding"/>
    <property type="evidence" value="ECO:0007669"/>
    <property type="project" value="InterPro"/>
</dbReference>
<dbReference type="Gene3D" id="3.40.640.10">
    <property type="entry name" value="Type I PLP-dependent aspartate aminotransferase-like (Major domain)"/>
    <property type="match status" value="1"/>
</dbReference>
<sequence length="467" mass="50452">MKTSAQKEPINFVWGKPAPSLLPVAELAYCVQDVLADPVSATDALEYGDPAGPATLRQQVADSLAEFYGTPNSAKEICITGGASQGLSTILQVLTDPLQTVQVWLVAPCFHLASRVFEDAGFTGKLRAVPETDDGIDLEGLERSMLQQESANALKSPRQSTSKPEDLQRKTYAHIIYIVPSFSNPSGRTLPLSHRHQLVSLARRFDALIISDDIYDYLAYPPTENAAIGDDPDTVSLLPRLVDIDRELPAIPTDPHGFGHALSNGSFSKLIGPGVRTGWISASPSVTQALINAGASVAGGCPSQLGSAIVSRFIASGYLTSHVKHTIVPAYSRRRRLMVAAVQEFLHPLGAQVVKDYSEGHRSGGFYLWLRLPNKLDGGLVAQKCAELESLAVWPGEAFEIKGDPTVKLSSYLRLCFSWAEEDKIGEGILRLSRVVDLMLNGEHGAALEAEASWRNALWKANTNASN</sequence>
<dbReference type="PANTHER" id="PTHR42858:SF1">
    <property type="entry name" value="LD15494P"/>
    <property type="match status" value="1"/>
</dbReference>
<evidence type="ECO:0000313" key="3">
    <source>
        <dbReference type="Proteomes" id="UP001251528"/>
    </source>
</evidence>
<dbReference type="Proteomes" id="UP001251528">
    <property type="component" value="Unassembled WGS sequence"/>
</dbReference>
<dbReference type="InterPro" id="IPR015422">
    <property type="entry name" value="PyrdxlP-dep_Trfase_small"/>
</dbReference>
<organism evidence="2 3">
    <name type="scientific">Conoideocrella luteorostrata</name>
    <dbReference type="NCBI Taxonomy" id="1105319"/>
    <lineage>
        <taxon>Eukaryota</taxon>
        <taxon>Fungi</taxon>
        <taxon>Dikarya</taxon>
        <taxon>Ascomycota</taxon>
        <taxon>Pezizomycotina</taxon>
        <taxon>Sordariomycetes</taxon>
        <taxon>Hypocreomycetidae</taxon>
        <taxon>Hypocreales</taxon>
        <taxon>Clavicipitaceae</taxon>
        <taxon>Conoideocrella</taxon>
    </lineage>
</organism>
<proteinExistence type="predicted"/>
<accession>A0AAJ0CYY4</accession>
<dbReference type="Gene3D" id="3.90.1150.10">
    <property type="entry name" value="Aspartate Aminotransferase, domain 1"/>
    <property type="match status" value="1"/>
</dbReference>
<reference evidence="2" key="1">
    <citation type="submission" date="2023-06" db="EMBL/GenBank/DDBJ databases">
        <title>Conoideocrella luteorostrata (Hypocreales: Clavicipitaceae), a potential biocontrol fungus for elongate hemlock scale in United States Christmas tree production areas.</title>
        <authorList>
            <person name="Barrett H."/>
            <person name="Lovett B."/>
            <person name="Macias A.M."/>
            <person name="Stajich J.E."/>
            <person name="Kasson M.T."/>
        </authorList>
    </citation>
    <scope>NUCLEOTIDE SEQUENCE</scope>
    <source>
        <strain evidence="2">ARSEF 14590</strain>
    </source>
</reference>
<dbReference type="CDD" id="cd00609">
    <property type="entry name" value="AAT_like"/>
    <property type="match status" value="1"/>
</dbReference>
<dbReference type="Pfam" id="PF00155">
    <property type="entry name" value="Aminotran_1_2"/>
    <property type="match status" value="1"/>
</dbReference>
<comment type="caution">
    <text evidence="2">The sequence shown here is derived from an EMBL/GenBank/DDBJ whole genome shotgun (WGS) entry which is preliminary data.</text>
</comment>
<dbReference type="InterPro" id="IPR015421">
    <property type="entry name" value="PyrdxlP-dep_Trfase_major"/>
</dbReference>
<keyword evidence="3" id="KW-1185">Reference proteome</keyword>
<evidence type="ECO:0000313" key="2">
    <source>
        <dbReference type="EMBL" id="KAK2612050.1"/>
    </source>
</evidence>
<evidence type="ECO:0000259" key="1">
    <source>
        <dbReference type="Pfam" id="PF00155"/>
    </source>
</evidence>
<dbReference type="GO" id="GO:0047536">
    <property type="term" value="F:2-aminoadipate transaminase activity"/>
    <property type="evidence" value="ECO:0007669"/>
    <property type="project" value="TreeGrafter"/>
</dbReference>
<dbReference type="InterPro" id="IPR004839">
    <property type="entry name" value="Aminotransferase_I/II_large"/>
</dbReference>
<feature type="domain" description="Aminotransferase class I/classII large" evidence="1">
    <location>
        <begin position="42"/>
        <end position="422"/>
    </location>
</feature>